<dbReference type="RefSeq" id="WP_062179313.1">
    <property type="nucleotide sequence ID" value="NZ_BBXL01000007.1"/>
</dbReference>
<dbReference type="Proteomes" id="UP000184480">
    <property type="component" value="Unassembled WGS sequence"/>
</dbReference>
<reference evidence="2" key="1">
    <citation type="submission" date="2016-11" db="EMBL/GenBank/DDBJ databases">
        <authorList>
            <person name="Varghese N."/>
            <person name="Submissions S."/>
        </authorList>
    </citation>
    <scope>NUCLEOTIDE SEQUENCE [LARGE SCALE GENOMIC DNA]</scope>
    <source>
        <strain evidence="2">DSM 27370</strain>
    </source>
</reference>
<dbReference type="STRING" id="1346286.SAMN05444362_10739"/>
<accession>A0A1M5C5N6</accession>
<name>A0A1M5C5N6_9BACT</name>
<evidence type="ECO:0000313" key="2">
    <source>
        <dbReference type="Proteomes" id="UP000184480"/>
    </source>
</evidence>
<protein>
    <submittedName>
        <fullName evidence="1">Uncharacterized protein</fullName>
    </submittedName>
</protein>
<organism evidence="1 2">
    <name type="scientific">Dysgonomonas macrotermitis</name>
    <dbReference type="NCBI Taxonomy" id="1346286"/>
    <lineage>
        <taxon>Bacteria</taxon>
        <taxon>Pseudomonadati</taxon>
        <taxon>Bacteroidota</taxon>
        <taxon>Bacteroidia</taxon>
        <taxon>Bacteroidales</taxon>
        <taxon>Dysgonomonadaceae</taxon>
        <taxon>Dysgonomonas</taxon>
    </lineage>
</organism>
<dbReference type="EMBL" id="FQUC01000007">
    <property type="protein sequence ID" value="SHF50021.1"/>
    <property type="molecule type" value="Genomic_DNA"/>
</dbReference>
<gene>
    <name evidence="1" type="ORF">SAMN05444362_10739</name>
</gene>
<dbReference type="OrthoDB" id="10010740at2"/>
<dbReference type="AlphaFoldDB" id="A0A1M5C5N6"/>
<evidence type="ECO:0000313" key="1">
    <source>
        <dbReference type="EMBL" id="SHF50021.1"/>
    </source>
</evidence>
<keyword evidence="2" id="KW-1185">Reference proteome</keyword>
<sequence>MNLKAQFTMIKSLVGKKTASGEQLKKSYHIYDRCEICPLPVYIDVVCNDNLKALIIKGNVPEDVLSVTRTMLTVEFAELSGNTQMAATLNVIRQINLRKIQIECLRLSANLIAGGKFEDAIEYLKPYHIRIDENPDQNEIDRVVKQIEGKLKGRIVSLHELLKRYESLSSKTEGDKPKPEYYTEMLIAVSKYTGFHLQKEKLTVSEFAIYLKNYNQYIETLNKQSHGR</sequence>
<proteinExistence type="predicted"/>